<accession>A0AA36MAR2</accession>
<name>A0AA36MAR2_CYLNA</name>
<evidence type="ECO:0000313" key="2">
    <source>
        <dbReference type="EMBL" id="CAJ0602782.1"/>
    </source>
</evidence>
<feature type="signal peptide" evidence="1">
    <location>
        <begin position="1"/>
        <end position="25"/>
    </location>
</feature>
<proteinExistence type="predicted"/>
<protein>
    <recommendedName>
        <fullName evidence="4">Secreted protein</fullName>
    </recommendedName>
</protein>
<feature type="chain" id="PRO_5041394081" description="Secreted protein" evidence="1">
    <location>
        <begin position="26"/>
        <end position="69"/>
    </location>
</feature>
<sequence>MILALSVDLLVALLFPICEIEVLQGEPKSYPKTTSPSYHFRLIVVHVFAWSRSGAHIQLERRKARNLAK</sequence>
<evidence type="ECO:0008006" key="4">
    <source>
        <dbReference type="Google" id="ProtNLM"/>
    </source>
</evidence>
<reference evidence="2" key="1">
    <citation type="submission" date="2023-07" db="EMBL/GenBank/DDBJ databases">
        <authorList>
            <consortium name="CYATHOMIX"/>
        </authorList>
    </citation>
    <scope>NUCLEOTIDE SEQUENCE</scope>
    <source>
        <strain evidence="2">N/A</strain>
    </source>
</reference>
<evidence type="ECO:0000256" key="1">
    <source>
        <dbReference type="SAM" id="SignalP"/>
    </source>
</evidence>
<keyword evidence="3" id="KW-1185">Reference proteome</keyword>
<dbReference type="AlphaFoldDB" id="A0AA36MAR2"/>
<organism evidence="2 3">
    <name type="scientific">Cylicocyclus nassatus</name>
    <name type="common">Nematode worm</name>
    <dbReference type="NCBI Taxonomy" id="53992"/>
    <lineage>
        <taxon>Eukaryota</taxon>
        <taxon>Metazoa</taxon>
        <taxon>Ecdysozoa</taxon>
        <taxon>Nematoda</taxon>
        <taxon>Chromadorea</taxon>
        <taxon>Rhabditida</taxon>
        <taxon>Rhabditina</taxon>
        <taxon>Rhabditomorpha</taxon>
        <taxon>Strongyloidea</taxon>
        <taxon>Strongylidae</taxon>
        <taxon>Cylicocyclus</taxon>
    </lineage>
</organism>
<gene>
    <name evidence="2" type="ORF">CYNAS_LOCUS14765</name>
</gene>
<keyword evidence="1" id="KW-0732">Signal</keyword>
<evidence type="ECO:0000313" key="3">
    <source>
        <dbReference type="Proteomes" id="UP001176961"/>
    </source>
</evidence>
<dbReference type="Proteomes" id="UP001176961">
    <property type="component" value="Unassembled WGS sequence"/>
</dbReference>
<comment type="caution">
    <text evidence="2">The sequence shown here is derived from an EMBL/GenBank/DDBJ whole genome shotgun (WGS) entry which is preliminary data.</text>
</comment>
<dbReference type="EMBL" id="CATQJL010000305">
    <property type="protein sequence ID" value="CAJ0602782.1"/>
    <property type="molecule type" value="Genomic_DNA"/>
</dbReference>